<keyword evidence="3" id="KW-1185">Reference proteome</keyword>
<sequence>MAEGAHGLLLDAAAQDLLFREARTVEAFTGEPVTEEHLRAVYDLVKYGPTSMNQQPLRMVVLRSAQARAAVVRWMLGINKTRTAAAPLTVLLAADLRFHERLPELFPAKPDAARLFEDPFVRKESARFNAALQIAYLILGIRAAGLAAAPTLGFDPEGIDKEFFGDGGHTVLTVLNIGRPAATAVPPRLPRLAYDDVVTEL</sequence>
<accession>A0A2W2HU56</accession>
<gene>
    <name evidence="2" type="ORF">C1I98_05555</name>
</gene>
<dbReference type="Gene3D" id="3.40.109.10">
    <property type="entry name" value="NADH Oxidase"/>
    <property type="match status" value="1"/>
</dbReference>
<dbReference type="SUPFAM" id="SSF55469">
    <property type="entry name" value="FMN-dependent nitroreductase-like"/>
    <property type="match status" value="1"/>
</dbReference>
<evidence type="ECO:0000259" key="1">
    <source>
        <dbReference type="Pfam" id="PF00881"/>
    </source>
</evidence>
<dbReference type="GO" id="GO:0016491">
    <property type="term" value="F:oxidoreductase activity"/>
    <property type="evidence" value="ECO:0007669"/>
    <property type="project" value="InterPro"/>
</dbReference>
<comment type="caution">
    <text evidence="2">The sequence shown here is derived from an EMBL/GenBank/DDBJ whole genome shotgun (WGS) entry which is preliminary data.</text>
</comment>
<dbReference type="InterPro" id="IPR029479">
    <property type="entry name" value="Nitroreductase"/>
</dbReference>
<dbReference type="AlphaFoldDB" id="A0A2W2HU56"/>
<dbReference type="InterPro" id="IPR050461">
    <property type="entry name" value="Nitroreductase_HadB/RutE"/>
</dbReference>
<feature type="domain" description="Nitroreductase" evidence="1">
    <location>
        <begin position="21"/>
        <end position="178"/>
    </location>
</feature>
<dbReference type="PANTHER" id="PTHR43543">
    <property type="entry name" value="MALONIC SEMIALDEHYDE REDUCTASE RUTE-RELATED"/>
    <property type="match status" value="1"/>
</dbReference>
<evidence type="ECO:0000313" key="3">
    <source>
        <dbReference type="Proteomes" id="UP000248544"/>
    </source>
</evidence>
<dbReference type="Pfam" id="PF00881">
    <property type="entry name" value="Nitroreductase"/>
    <property type="match status" value="1"/>
</dbReference>
<reference evidence="2 3" key="1">
    <citation type="submission" date="2018-01" db="EMBL/GenBank/DDBJ databases">
        <title>Draft genome sequence of Sphaerisporangium sp. 7K107.</title>
        <authorList>
            <person name="Sahin N."/>
            <person name="Saygin H."/>
            <person name="Ay H."/>
        </authorList>
    </citation>
    <scope>NUCLEOTIDE SEQUENCE [LARGE SCALE GENOMIC DNA]</scope>
    <source>
        <strain evidence="2 3">7K107</strain>
    </source>
</reference>
<organism evidence="2 3">
    <name type="scientific">Spongiactinospora gelatinilytica</name>
    <dbReference type="NCBI Taxonomy" id="2666298"/>
    <lineage>
        <taxon>Bacteria</taxon>
        <taxon>Bacillati</taxon>
        <taxon>Actinomycetota</taxon>
        <taxon>Actinomycetes</taxon>
        <taxon>Streptosporangiales</taxon>
        <taxon>Streptosporangiaceae</taxon>
        <taxon>Spongiactinospora</taxon>
    </lineage>
</organism>
<proteinExistence type="predicted"/>
<dbReference type="PANTHER" id="PTHR43543:SF1">
    <property type="entry name" value="MALONIC SEMIALDEHYDE REDUCTASE RUTE-RELATED"/>
    <property type="match status" value="1"/>
</dbReference>
<dbReference type="Proteomes" id="UP000248544">
    <property type="component" value="Unassembled WGS sequence"/>
</dbReference>
<evidence type="ECO:0000313" key="2">
    <source>
        <dbReference type="EMBL" id="PZG53358.1"/>
    </source>
</evidence>
<dbReference type="RefSeq" id="WP_111165990.1">
    <property type="nucleotide sequence ID" value="NZ_POUA01000025.1"/>
</dbReference>
<name>A0A2W2HU56_9ACTN</name>
<dbReference type="NCBIfam" id="NF003768">
    <property type="entry name" value="PRK05365.1"/>
    <property type="match status" value="1"/>
</dbReference>
<dbReference type="InterPro" id="IPR000415">
    <property type="entry name" value="Nitroreductase-like"/>
</dbReference>
<protein>
    <submittedName>
        <fullName evidence="2">Malonic semialdehyde reductase</fullName>
    </submittedName>
</protein>
<dbReference type="EMBL" id="POUA01000025">
    <property type="protein sequence ID" value="PZG53358.1"/>
    <property type="molecule type" value="Genomic_DNA"/>
</dbReference>